<reference evidence="2 3" key="1">
    <citation type="journal article" date="2020" name="G3 (Bethesda)">
        <title>Improved Reference Genome for Cyclotella cryptica CCMP332, a Model for Cell Wall Morphogenesis, Salinity Adaptation, and Lipid Production in Diatoms (Bacillariophyta).</title>
        <authorList>
            <person name="Roberts W.R."/>
            <person name="Downey K.M."/>
            <person name="Ruck E.C."/>
            <person name="Traller J.C."/>
            <person name="Alverson A.J."/>
        </authorList>
    </citation>
    <scope>NUCLEOTIDE SEQUENCE [LARGE SCALE GENOMIC DNA]</scope>
    <source>
        <strain evidence="2 3">CCMP332</strain>
    </source>
</reference>
<comment type="caution">
    <text evidence="2">The sequence shown here is derived from an EMBL/GenBank/DDBJ whole genome shotgun (WGS) entry which is preliminary data.</text>
</comment>
<gene>
    <name evidence="2" type="ORF">HJC23_000255</name>
</gene>
<evidence type="ECO:0000313" key="3">
    <source>
        <dbReference type="Proteomes" id="UP001516023"/>
    </source>
</evidence>
<accession>A0ABD3QC17</accession>
<proteinExistence type="predicted"/>
<name>A0ABD3QC17_9STRA</name>
<sequence length="952" mass="107784">KMNTNSSSLSLCNGRRSRLRHVLLLNYKPCSEEVPYRKSTVSNAFNKKDNGDAEKNSEVSNNRCKRRHGEQLSSGSNGNAWNHESEAKQSVNCRNMRCPPFAPPLQNDTTTPQSVHSIYYGNHPQNAMISDSQNFQQHCMMTMPLGGNQHQIANQYHPHATTPIHQQAISSNHPYHPSTHQSNIPWQSNLYPGHMFSIPHQQPQGIGGTWNHSYPTNVQHQHPPFQPTVGHHLLTNFAPSHSHLGHFHPVNSLMPPQSTNSNVHVTQSKQDSVDNISVDCCHVNLNPAPIPFNPLDDDDDGNVNAGEQMNQIEKECAWLVEETSFLLPFLHNEIQTATSTTGASTTGANSEITTATHATNSATHEHSNSSVLLFDLAWLFGSLELRTILFRRNPALVTNKLNDSEMTVEGLCKRYCHLNNTDDTNGTLSKNNDTLLMYVHSILSSMPDEHVTRRFHRQREEARAGLKLGYRRSESIGQIFDSVRRFRLRKVLEERGDAVDDEIFERLVAKKNRRRRKRKEEFVAGGDVSRLTLRELERIALQKPIELTDLEEETAWLCEESLLLPPKKSDASNQVNERYEVSVSAGLLTEALNVDWTYVIENASQNLKVELRKVRGHMSNRTLQRIVRHSNIHVRMAFFKRRKEIANLIVIGGYRRASTNEVLPSHEELILSGFLDILKTKLMRRMQKCPKSVDLVSTRELRRACNRRLGDKCSAPSKASQTKRAGRPPSIEKSCLHHATNKRLMGPLQSVSCVKKARLSEREQDCSNTMSISETQRSSILTLNEEEIAWLREEFEIETGGLKGFDWEYIEKYSTNRLRQEMLRRGVLYSLFPTVCGVSKLKAMVRIDNSKVNDAFHRKRRDIRCAIKNGFRRDLRNDILPDIPQAPERIAGTRVMDVELAEEDDQAEGTGSGYGSGQTSRDGSADFSCDAGANVKLETIAFLPDSSDSRTY</sequence>
<evidence type="ECO:0008006" key="4">
    <source>
        <dbReference type="Google" id="ProtNLM"/>
    </source>
</evidence>
<protein>
    <recommendedName>
        <fullName evidence="4">BEN domain-containing protein</fullName>
    </recommendedName>
</protein>
<dbReference type="Proteomes" id="UP001516023">
    <property type="component" value="Unassembled WGS sequence"/>
</dbReference>
<dbReference type="AlphaFoldDB" id="A0ABD3QC17"/>
<organism evidence="2 3">
    <name type="scientific">Cyclotella cryptica</name>
    <dbReference type="NCBI Taxonomy" id="29204"/>
    <lineage>
        <taxon>Eukaryota</taxon>
        <taxon>Sar</taxon>
        <taxon>Stramenopiles</taxon>
        <taxon>Ochrophyta</taxon>
        <taxon>Bacillariophyta</taxon>
        <taxon>Coscinodiscophyceae</taxon>
        <taxon>Thalassiosirophycidae</taxon>
        <taxon>Stephanodiscales</taxon>
        <taxon>Stephanodiscaceae</taxon>
        <taxon>Cyclotella</taxon>
    </lineage>
</organism>
<feature type="region of interest" description="Disordered" evidence="1">
    <location>
        <begin position="43"/>
        <end position="88"/>
    </location>
</feature>
<feature type="compositionally biased region" description="Basic and acidic residues" evidence="1">
    <location>
        <begin position="46"/>
        <end position="57"/>
    </location>
</feature>
<dbReference type="EMBL" id="JABMIG020000052">
    <property type="protein sequence ID" value="KAL3797710.1"/>
    <property type="molecule type" value="Genomic_DNA"/>
</dbReference>
<keyword evidence="3" id="KW-1185">Reference proteome</keyword>
<feature type="region of interest" description="Disordered" evidence="1">
    <location>
        <begin position="902"/>
        <end position="925"/>
    </location>
</feature>
<feature type="compositionally biased region" description="Polar residues" evidence="1">
    <location>
        <begin position="71"/>
        <end position="88"/>
    </location>
</feature>
<evidence type="ECO:0000313" key="2">
    <source>
        <dbReference type="EMBL" id="KAL3797710.1"/>
    </source>
</evidence>
<feature type="region of interest" description="Disordered" evidence="1">
    <location>
        <begin position="711"/>
        <end position="731"/>
    </location>
</feature>
<feature type="non-terminal residue" evidence="2">
    <location>
        <position position="1"/>
    </location>
</feature>
<evidence type="ECO:0000256" key="1">
    <source>
        <dbReference type="SAM" id="MobiDB-lite"/>
    </source>
</evidence>